<feature type="chain" id="PRO_5012364751" evidence="4">
    <location>
        <begin position="23"/>
        <end position="825"/>
    </location>
</feature>
<dbReference type="SMART" id="SM00028">
    <property type="entry name" value="TPR"/>
    <property type="match status" value="8"/>
</dbReference>
<dbReference type="Gene3D" id="1.25.40.10">
    <property type="entry name" value="Tetratricopeptide repeat domain"/>
    <property type="match status" value="4"/>
</dbReference>
<feature type="signal peptide" evidence="4">
    <location>
        <begin position="1"/>
        <end position="22"/>
    </location>
</feature>
<dbReference type="PROSITE" id="PS51257">
    <property type="entry name" value="PROKAR_LIPOPROTEIN"/>
    <property type="match status" value="1"/>
</dbReference>
<dbReference type="SUPFAM" id="SSF48452">
    <property type="entry name" value="TPR-like"/>
    <property type="match status" value="4"/>
</dbReference>
<reference evidence="5 6" key="1">
    <citation type="submission" date="2016-11" db="EMBL/GenBank/DDBJ databases">
        <authorList>
            <person name="Varghese N."/>
            <person name="Submissions S."/>
        </authorList>
    </citation>
    <scope>NUCLEOTIDE SEQUENCE [LARGE SCALE GENOMIC DNA]</scope>
    <source>
        <strain evidence="5 6">DSM 28249</strain>
    </source>
</reference>
<dbReference type="GO" id="GO:0042802">
    <property type="term" value="F:identical protein binding"/>
    <property type="evidence" value="ECO:0007669"/>
    <property type="project" value="InterPro"/>
</dbReference>
<evidence type="ECO:0000256" key="4">
    <source>
        <dbReference type="SAM" id="SignalP"/>
    </source>
</evidence>
<dbReference type="PANTHER" id="PTHR45586:SF1">
    <property type="entry name" value="LIPOPOLYSACCHARIDE ASSEMBLY PROTEIN B"/>
    <property type="match status" value="1"/>
</dbReference>
<name>A0A1M7K8W5_9RHOB</name>
<protein>
    <submittedName>
        <fullName evidence="5">Tetratricopeptide repeat-containing protein</fullName>
    </submittedName>
</protein>
<dbReference type="Pfam" id="PF14559">
    <property type="entry name" value="TPR_19"/>
    <property type="match status" value="4"/>
</dbReference>
<dbReference type="Proteomes" id="UP000322545">
    <property type="component" value="Unassembled WGS sequence"/>
</dbReference>
<dbReference type="PROSITE" id="PS50005">
    <property type="entry name" value="TPR"/>
    <property type="match status" value="2"/>
</dbReference>
<accession>A0A1M7K8W5</accession>
<keyword evidence="2 3" id="KW-0802">TPR repeat</keyword>
<keyword evidence="6" id="KW-1185">Reference proteome</keyword>
<organism evidence="5 6">
    <name type="scientific">Roseovarius litoreus</name>
    <dbReference type="NCBI Taxonomy" id="1155722"/>
    <lineage>
        <taxon>Bacteria</taxon>
        <taxon>Pseudomonadati</taxon>
        <taxon>Pseudomonadota</taxon>
        <taxon>Alphaproteobacteria</taxon>
        <taxon>Rhodobacterales</taxon>
        <taxon>Roseobacteraceae</taxon>
        <taxon>Roseovarius</taxon>
    </lineage>
</organism>
<dbReference type="Pfam" id="PF07721">
    <property type="entry name" value="TPR_4"/>
    <property type="match status" value="1"/>
</dbReference>
<keyword evidence="4" id="KW-0732">Signal</keyword>
<proteinExistence type="predicted"/>
<dbReference type="PANTHER" id="PTHR45586">
    <property type="entry name" value="TPR REPEAT-CONTAINING PROTEIN PA4667"/>
    <property type="match status" value="1"/>
</dbReference>
<dbReference type="InterPro" id="IPR051012">
    <property type="entry name" value="CellSynth/LPSAsmb/PSIAsmb"/>
</dbReference>
<evidence type="ECO:0000313" key="6">
    <source>
        <dbReference type="Proteomes" id="UP000322545"/>
    </source>
</evidence>
<evidence type="ECO:0000256" key="2">
    <source>
        <dbReference type="ARBA" id="ARBA00022803"/>
    </source>
</evidence>
<keyword evidence="1" id="KW-0677">Repeat</keyword>
<dbReference type="EMBL" id="FRCB01000010">
    <property type="protein sequence ID" value="SHM61696.1"/>
    <property type="molecule type" value="Genomic_DNA"/>
</dbReference>
<gene>
    <name evidence="5" type="ORF">SAMN05443432_11028</name>
</gene>
<evidence type="ECO:0000256" key="1">
    <source>
        <dbReference type="ARBA" id="ARBA00022737"/>
    </source>
</evidence>
<dbReference type="InterPro" id="IPR011990">
    <property type="entry name" value="TPR-like_helical_dom_sf"/>
</dbReference>
<dbReference type="InterPro" id="IPR011717">
    <property type="entry name" value="TPR-4"/>
</dbReference>
<dbReference type="InterPro" id="IPR019734">
    <property type="entry name" value="TPR_rpt"/>
</dbReference>
<evidence type="ECO:0000313" key="5">
    <source>
        <dbReference type="EMBL" id="SHM61696.1"/>
    </source>
</evidence>
<dbReference type="RefSeq" id="WP_149780591.1">
    <property type="nucleotide sequence ID" value="NZ_FRCB01000010.1"/>
</dbReference>
<dbReference type="AlphaFoldDB" id="A0A1M7K8W5"/>
<sequence length="825" mass="91845">MKLSRKSGRLAALMLSATLVLAACQTSEERAQEHFESGMALLEQGDVARALVEFRNVFKLDPLHKEARLTYARTQLENEAYGDAYSQYLRVVEQFPDTFEARIELAEMAINARNWEEAERHGRAAAELDADNPRARIVITALDYAKAFRDDNPVAAADEALKARDLLEENPESLIARQVVIDQYLRSGDLDAAMAAVETGLEIHPDVFELHSTKLQIQANRQDMDAIGGTLRTMVDRFPANEDTRRMLIAYYIERDDLDSAEAYLRELAAAENAGKDEKLTVVRFLRETKGLVAARTELERLVDTEEDDIAYRALLASIAFEEGDRAKAISDMEALLDATAAADEAEAEDAAESETKQDRLRARVVLARMLLETGNTVGARAQVEEILQDDPTNVDALKMRAAWLIDEDKPDDAILDLRAALAEQPRDADIMTLMASAHERAGSRDLAGERYAMAVEVSMQAPAESLRYAQYLVQEERVPAAKAVLTEALNRAPNNIDLLQNLAILHVQTEDWNEVTRLVWRLRALEDERATAIANGLEADVMLRQERVDDTIQFLEGLAQEDGSSSEAALAALVQTRVRAGQIDDARGLVERRLAENPDSRILRYLRAGLHMLDGDRDAAAEIYSALLDEVPGHPRVMRTLFAILMAEGRQDEARAMVDAQIEAAPEPIAALLLKAEILERDRDFEGAIAIYEDLYAQNSNNLLVANNLASLITTHRDSAEDLERAYNIARRLSSADIPALQDTYGWIAYRRGNYEEALEHLEPAAAGLPEHALVQYHLGMTYHALNRTSEARATLTRALELAGDEPLPQFDRAREVLEGMGNE</sequence>
<feature type="repeat" description="TPR" evidence="3">
    <location>
        <begin position="774"/>
        <end position="807"/>
    </location>
</feature>
<dbReference type="Pfam" id="PF13432">
    <property type="entry name" value="TPR_16"/>
    <property type="match status" value="1"/>
</dbReference>
<feature type="repeat" description="TPR" evidence="3">
    <location>
        <begin position="31"/>
        <end position="64"/>
    </location>
</feature>
<evidence type="ECO:0000256" key="3">
    <source>
        <dbReference type="PROSITE-ProRule" id="PRU00339"/>
    </source>
</evidence>